<proteinExistence type="predicted"/>
<reference evidence="2" key="2">
    <citation type="submission" date="2023-05" db="EMBL/GenBank/DDBJ databases">
        <authorList>
            <consortium name="Lawrence Berkeley National Laboratory"/>
            <person name="Steindorff A."/>
            <person name="Hensen N."/>
            <person name="Bonometti L."/>
            <person name="Westerberg I."/>
            <person name="Brannstrom I.O."/>
            <person name="Guillou S."/>
            <person name="Cros-Aarteil S."/>
            <person name="Calhoun S."/>
            <person name="Haridas S."/>
            <person name="Kuo A."/>
            <person name="Mondo S."/>
            <person name="Pangilinan J."/>
            <person name="Riley R."/>
            <person name="Labutti K."/>
            <person name="Andreopoulos B."/>
            <person name="Lipzen A."/>
            <person name="Chen C."/>
            <person name="Yanf M."/>
            <person name="Daum C."/>
            <person name="Ng V."/>
            <person name="Clum A."/>
            <person name="Ohm R."/>
            <person name="Martin F."/>
            <person name="Silar P."/>
            <person name="Natvig D."/>
            <person name="Lalanne C."/>
            <person name="Gautier V."/>
            <person name="Ament-Velasquez S.L."/>
            <person name="Kruys A."/>
            <person name="Hutchinson M.I."/>
            <person name="Powell A.J."/>
            <person name="Barry K."/>
            <person name="Miller A.N."/>
            <person name="Grigoriev I.V."/>
            <person name="Debuchy R."/>
            <person name="Gladieux P."/>
            <person name="Thoren M.H."/>
            <person name="Johannesson H."/>
        </authorList>
    </citation>
    <scope>NUCLEOTIDE SEQUENCE</scope>
    <source>
        <strain evidence="2">PSN293</strain>
    </source>
</reference>
<protein>
    <submittedName>
        <fullName evidence="2">S-adenosyl-L-methionine-dependent methyltransferase</fullName>
    </submittedName>
</protein>
<dbReference type="Pfam" id="PF13847">
    <property type="entry name" value="Methyltransf_31"/>
    <property type="match status" value="1"/>
</dbReference>
<dbReference type="Proteomes" id="UP001301769">
    <property type="component" value="Unassembled WGS sequence"/>
</dbReference>
<name>A0AAN7B2Z3_9PEZI</name>
<dbReference type="GO" id="GO:0032259">
    <property type="term" value="P:methylation"/>
    <property type="evidence" value="ECO:0007669"/>
    <property type="project" value="UniProtKB-KW"/>
</dbReference>
<dbReference type="PANTHER" id="PTHR44068">
    <property type="entry name" value="ZGC:194242"/>
    <property type="match status" value="1"/>
</dbReference>
<dbReference type="PANTHER" id="PTHR44068:SF11">
    <property type="entry name" value="GERANYL DIPHOSPHATE 2-C-METHYLTRANSFERASE"/>
    <property type="match status" value="1"/>
</dbReference>
<evidence type="ECO:0000313" key="3">
    <source>
        <dbReference type="Proteomes" id="UP001301769"/>
    </source>
</evidence>
<organism evidence="2 3">
    <name type="scientific">Rhypophila decipiens</name>
    <dbReference type="NCBI Taxonomy" id="261697"/>
    <lineage>
        <taxon>Eukaryota</taxon>
        <taxon>Fungi</taxon>
        <taxon>Dikarya</taxon>
        <taxon>Ascomycota</taxon>
        <taxon>Pezizomycotina</taxon>
        <taxon>Sordariomycetes</taxon>
        <taxon>Sordariomycetidae</taxon>
        <taxon>Sordariales</taxon>
        <taxon>Naviculisporaceae</taxon>
        <taxon>Rhypophila</taxon>
    </lineage>
</organism>
<gene>
    <name evidence="2" type="ORF">QBC37DRAFT_324694</name>
</gene>
<dbReference type="Gene3D" id="3.40.50.150">
    <property type="entry name" value="Vaccinia Virus protein VP39"/>
    <property type="match status" value="1"/>
</dbReference>
<dbReference type="EMBL" id="MU858220">
    <property type="protein sequence ID" value="KAK4208988.1"/>
    <property type="molecule type" value="Genomic_DNA"/>
</dbReference>
<keyword evidence="2" id="KW-0808">Transferase</keyword>
<sequence>MSSKTTGNTSEEAPPPPLCSILHELRTAENSGGYFLPRLHSLKESDPNLKLLEVGSGWGHMTASLSKIIGPSGKVVGLDIDPSTLVHARRHAKNAGVESHTDFIQGDAYAIPFADETFDITHAHQVLAHMERPWEVIREMVRVTKPGGFVAIREGDLESEVVWPKEPGLTKFHELIVKGMNMRGKGGGGADTGRQLLPWALRAGVDRTKATLSYGTWWFDGAEDKDKWAKAMVGQVRGGTVGQVAVQLGLASQEDLDEMASAWEDWAKRDDSSLAMMHGEIVIEK</sequence>
<comment type="caution">
    <text evidence="2">The sequence shown here is derived from an EMBL/GenBank/DDBJ whole genome shotgun (WGS) entry which is preliminary data.</text>
</comment>
<keyword evidence="2" id="KW-0489">Methyltransferase</keyword>
<evidence type="ECO:0000259" key="1">
    <source>
        <dbReference type="Pfam" id="PF13847"/>
    </source>
</evidence>
<dbReference type="CDD" id="cd02440">
    <property type="entry name" value="AdoMet_MTases"/>
    <property type="match status" value="1"/>
</dbReference>
<accession>A0AAN7B2Z3</accession>
<evidence type="ECO:0000313" key="2">
    <source>
        <dbReference type="EMBL" id="KAK4208988.1"/>
    </source>
</evidence>
<dbReference type="AlphaFoldDB" id="A0AAN7B2Z3"/>
<reference evidence="2" key="1">
    <citation type="journal article" date="2023" name="Mol. Phylogenet. Evol.">
        <title>Genome-scale phylogeny and comparative genomics of the fungal order Sordariales.</title>
        <authorList>
            <person name="Hensen N."/>
            <person name="Bonometti L."/>
            <person name="Westerberg I."/>
            <person name="Brannstrom I.O."/>
            <person name="Guillou S."/>
            <person name="Cros-Aarteil S."/>
            <person name="Calhoun S."/>
            <person name="Haridas S."/>
            <person name="Kuo A."/>
            <person name="Mondo S."/>
            <person name="Pangilinan J."/>
            <person name="Riley R."/>
            <person name="LaButti K."/>
            <person name="Andreopoulos B."/>
            <person name="Lipzen A."/>
            <person name="Chen C."/>
            <person name="Yan M."/>
            <person name="Daum C."/>
            <person name="Ng V."/>
            <person name="Clum A."/>
            <person name="Steindorff A."/>
            <person name="Ohm R.A."/>
            <person name="Martin F."/>
            <person name="Silar P."/>
            <person name="Natvig D.O."/>
            <person name="Lalanne C."/>
            <person name="Gautier V."/>
            <person name="Ament-Velasquez S.L."/>
            <person name="Kruys A."/>
            <person name="Hutchinson M.I."/>
            <person name="Powell A.J."/>
            <person name="Barry K."/>
            <person name="Miller A.N."/>
            <person name="Grigoriev I.V."/>
            <person name="Debuchy R."/>
            <person name="Gladieux P."/>
            <person name="Hiltunen Thoren M."/>
            <person name="Johannesson H."/>
        </authorList>
    </citation>
    <scope>NUCLEOTIDE SEQUENCE</scope>
    <source>
        <strain evidence="2">PSN293</strain>
    </source>
</reference>
<dbReference type="InterPro" id="IPR025714">
    <property type="entry name" value="Methyltranfer_dom"/>
</dbReference>
<dbReference type="InterPro" id="IPR029063">
    <property type="entry name" value="SAM-dependent_MTases_sf"/>
</dbReference>
<dbReference type="InterPro" id="IPR050447">
    <property type="entry name" value="Erg6_SMT_methyltransf"/>
</dbReference>
<dbReference type="SUPFAM" id="SSF53335">
    <property type="entry name" value="S-adenosyl-L-methionine-dependent methyltransferases"/>
    <property type="match status" value="1"/>
</dbReference>
<dbReference type="GO" id="GO:0008168">
    <property type="term" value="F:methyltransferase activity"/>
    <property type="evidence" value="ECO:0007669"/>
    <property type="project" value="UniProtKB-KW"/>
</dbReference>
<keyword evidence="3" id="KW-1185">Reference proteome</keyword>
<feature type="domain" description="Methyltransferase" evidence="1">
    <location>
        <begin position="46"/>
        <end position="161"/>
    </location>
</feature>